<reference evidence="1" key="2">
    <citation type="submission" date="2020-02" db="EMBL/GenBank/DDBJ databases">
        <authorList>
            <consortium name="NCBI Pathogen Detection Project"/>
        </authorList>
    </citation>
    <scope>NUCLEOTIDE SEQUENCE</scope>
    <source>
        <strain evidence="1">MA.CK_97/00002312</strain>
    </source>
</reference>
<reference evidence="1" key="1">
    <citation type="journal article" date="2018" name="Genome Biol.">
        <title>SKESA: strategic k-mer extension for scrupulous assemblies.</title>
        <authorList>
            <person name="Souvorov A."/>
            <person name="Agarwala R."/>
            <person name="Lipman D.J."/>
        </authorList>
    </citation>
    <scope>NUCLEOTIDE SEQUENCE</scope>
    <source>
        <strain evidence="1">MA.CK_97/00002312</strain>
    </source>
</reference>
<comment type="caution">
    <text evidence="1">The sequence shown here is derived from an EMBL/GenBank/DDBJ whole genome shotgun (WGS) entry which is preliminary data.</text>
</comment>
<proteinExistence type="predicted"/>
<accession>A0A744EHB8</accession>
<name>A0A744EHB8_SALER</name>
<dbReference type="EMBL" id="DAAUQT010000002">
    <property type="protein sequence ID" value="HAF2499705.1"/>
    <property type="molecule type" value="Genomic_DNA"/>
</dbReference>
<evidence type="ECO:0000313" key="1">
    <source>
        <dbReference type="EMBL" id="HAF2499705.1"/>
    </source>
</evidence>
<dbReference type="AlphaFoldDB" id="A0A744EHB8"/>
<sequence>MTRLRLFLCRTHGYTSMVGWAGAPQGAPVANKAGKVNSVQFHHPRD</sequence>
<protein>
    <submittedName>
        <fullName evidence="1">Ash family protein</fullName>
    </submittedName>
</protein>
<gene>
    <name evidence="1" type="ORF">G9F00_001450</name>
</gene>
<organism evidence="1">
    <name type="scientific">Salmonella enterica</name>
    <name type="common">Salmonella choleraesuis</name>
    <dbReference type="NCBI Taxonomy" id="28901"/>
    <lineage>
        <taxon>Bacteria</taxon>
        <taxon>Pseudomonadati</taxon>
        <taxon>Pseudomonadota</taxon>
        <taxon>Gammaproteobacteria</taxon>
        <taxon>Enterobacterales</taxon>
        <taxon>Enterobacteriaceae</taxon>
        <taxon>Salmonella</taxon>
    </lineage>
</organism>